<name>A0A8C4WVN4_EPTBU</name>
<dbReference type="Pfam" id="PF00010">
    <property type="entry name" value="HLH"/>
    <property type="match status" value="1"/>
</dbReference>
<proteinExistence type="predicted"/>
<organism evidence="3 4">
    <name type="scientific">Eptatretus burgeri</name>
    <name type="common">Inshore hagfish</name>
    <dbReference type="NCBI Taxonomy" id="7764"/>
    <lineage>
        <taxon>Eukaryota</taxon>
        <taxon>Metazoa</taxon>
        <taxon>Chordata</taxon>
        <taxon>Craniata</taxon>
        <taxon>Vertebrata</taxon>
        <taxon>Cyclostomata</taxon>
        <taxon>Myxini</taxon>
        <taxon>Myxiniformes</taxon>
        <taxon>Myxinidae</taxon>
        <taxon>Eptatretinae</taxon>
        <taxon>Eptatretus</taxon>
    </lineage>
</organism>
<dbReference type="PROSITE" id="PS50888">
    <property type="entry name" value="BHLH"/>
    <property type="match status" value="1"/>
</dbReference>
<dbReference type="InterPro" id="IPR050359">
    <property type="entry name" value="bHLH_transcription_factors"/>
</dbReference>
<accession>A0A8C4WVN4</accession>
<evidence type="ECO:0000259" key="2">
    <source>
        <dbReference type="PROSITE" id="PS50888"/>
    </source>
</evidence>
<dbReference type="PANTHER" id="PTHR19290:SF167">
    <property type="entry name" value="PROTEIN DIMMED"/>
    <property type="match status" value="1"/>
</dbReference>
<dbReference type="InterPro" id="IPR036638">
    <property type="entry name" value="HLH_DNA-bd_sf"/>
</dbReference>
<dbReference type="GO" id="GO:0000981">
    <property type="term" value="F:DNA-binding transcription factor activity, RNA polymerase II-specific"/>
    <property type="evidence" value="ECO:0007669"/>
    <property type="project" value="TreeGrafter"/>
</dbReference>
<dbReference type="GO" id="GO:0046983">
    <property type="term" value="F:protein dimerization activity"/>
    <property type="evidence" value="ECO:0007669"/>
    <property type="project" value="InterPro"/>
</dbReference>
<evidence type="ECO:0000313" key="3">
    <source>
        <dbReference type="Ensembl" id="ENSEBUP00000013746.1"/>
    </source>
</evidence>
<dbReference type="PANTHER" id="PTHR19290">
    <property type="entry name" value="BASIC HELIX-LOOP-HELIX PROTEIN NEUROGENIN-RELATED"/>
    <property type="match status" value="1"/>
</dbReference>
<feature type="region of interest" description="Disordered" evidence="1">
    <location>
        <begin position="1"/>
        <end position="20"/>
    </location>
</feature>
<dbReference type="Gene3D" id="4.10.280.10">
    <property type="entry name" value="Helix-loop-helix DNA-binding domain"/>
    <property type="match status" value="1"/>
</dbReference>
<dbReference type="InterPro" id="IPR011598">
    <property type="entry name" value="bHLH_dom"/>
</dbReference>
<dbReference type="GO" id="GO:0061564">
    <property type="term" value="P:axon development"/>
    <property type="evidence" value="ECO:0007669"/>
    <property type="project" value="TreeGrafter"/>
</dbReference>
<evidence type="ECO:0000313" key="4">
    <source>
        <dbReference type="Proteomes" id="UP000694388"/>
    </source>
</evidence>
<dbReference type="GO" id="GO:0005634">
    <property type="term" value="C:nucleus"/>
    <property type="evidence" value="ECO:0007669"/>
    <property type="project" value="TreeGrafter"/>
</dbReference>
<dbReference type="Proteomes" id="UP000694388">
    <property type="component" value="Unplaced"/>
</dbReference>
<protein>
    <submittedName>
        <fullName evidence="3">Basic helix-loop-helix family, member a15</fullName>
    </submittedName>
</protein>
<dbReference type="SUPFAM" id="SSF47459">
    <property type="entry name" value="HLH, helix-loop-helix DNA-binding domain"/>
    <property type="match status" value="1"/>
</dbReference>
<dbReference type="GO" id="GO:0045944">
    <property type="term" value="P:positive regulation of transcription by RNA polymerase II"/>
    <property type="evidence" value="ECO:0007669"/>
    <property type="project" value="TreeGrafter"/>
</dbReference>
<dbReference type="Ensembl" id="ENSEBUT00000014323.1">
    <property type="protein sequence ID" value="ENSEBUP00000013746.1"/>
    <property type="gene ID" value="ENSEBUG00000008668.1"/>
</dbReference>
<reference evidence="3" key="1">
    <citation type="submission" date="2025-08" db="UniProtKB">
        <authorList>
            <consortium name="Ensembl"/>
        </authorList>
    </citation>
    <scope>IDENTIFICATION</scope>
</reference>
<dbReference type="GO" id="GO:0007423">
    <property type="term" value="P:sensory organ development"/>
    <property type="evidence" value="ECO:0007669"/>
    <property type="project" value="TreeGrafter"/>
</dbReference>
<dbReference type="GO" id="GO:0070888">
    <property type="term" value="F:E-box binding"/>
    <property type="evidence" value="ECO:0007669"/>
    <property type="project" value="TreeGrafter"/>
</dbReference>
<sequence length="112" mass="13028">MKTRKRTGPRTDTTRRHTSLCTRAKSRRRLESNERERHRMHNLNDAFQELREVIPHVRHGHKLSKLETLSLAKNYITALTDAVLHLDAGRFHVAHRLHQTHHSPSAHAVVGQ</sequence>
<evidence type="ECO:0000256" key="1">
    <source>
        <dbReference type="SAM" id="MobiDB-lite"/>
    </source>
</evidence>
<dbReference type="AlphaFoldDB" id="A0A8C4WVN4"/>
<keyword evidence="4" id="KW-1185">Reference proteome</keyword>
<dbReference type="GeneTree" id="ENSGT00940000161824"/>
<feature type="domain" description="BHLH" evidence="2">
    <location>
        <begin position="27"/>
        <end position="79"/>
    </location>
</feature>
<reference evidence="3" key="2">
    <citation type="submission" date="2025-09" db="UniProtKB">
        <authorList>
            <consortium name="Ensembl"/>
        </authorList>
    </citation>
    <scope>IDENTIFICATION</scope>
</reference>
<dbReference type="SMART" id="SM00353">
    <property type="entry name" value="HLH"/>
    <property type="match status" value="1"/>
</dbReference>